<organism evidence="1 2">
    <name type="scientific">Faecousia intestinalis</name>
    <dbReference type="NCBI Taxonomy" id="3133167"/>
    <lineage>
        <taxon>Bacteria</taxon>
        <taxon>Bacillati</taxon>
        <taxon>Bacillota</taxon>
        <taxon>Clostridia</taxon>
        <taxon>Eubacteriales</taxon>
        <taxon>Oscillospiraceae</taxon>
        <taxon>Faecousia</taxon>
    </lineage>
</organism>
<gene>
    <name evidence="1" type="ORF">WMO66_03320</name>
</gene>
<sequence>MDDLVQAVVDEVLRRQGQRPALLVGRAPQAAAGWRFVTDGPYEAVILGSLTAAELLRFPDEASAQALLEGKPVYYCPEGLDYRRHAKTANRALWSALLAAERRLRALGVQELAQKSALVTAAEARRLLHSGLPVTGRLTPLARDVLEGRA</sequence>
<name>A0ABV1G4L5_9FIRM</name>
<comment type="caution">
    <text evidence="1">The sequence shown here is derived from an EMBL/GenBank/DDBJ whole genome shotgun (WGS) entry which is preliminary data.</text>
</comment>
<evidence type="ECO:0000313" key="1">
    <source>
        <dbReference type="EMBL" id="MEQ2510287.1"/>
    </source>
</evidence>
<proteinExistence type="predicted"/>
<keyword evidence="2" id="KW-1185">Reference proteome</keyword>
<reference evidence="1 2" key="1">
    <citation type="submission" date="2024-03" db="EMBL/GenBank/DDBJ databases">
        <title>Human intestinal bacterial collection.</title>
        <authorList>
            <person name="Pauvert C."/>
            <person name="Hitch T.C.A."/>
            <person name="Clavel T."/>
        </authorList>
    </citation>
    <scope>NUCLEOTIDE SEQUENCE [LARGE SCALE GENOMIC DNA]</scope>
    <source>
        <strain evidence="1 2">CLA-AA-H192</strain>
    </source>
</reference>
<protein>
    <submittedName>
        <fullName evidence="1">Uncharacterized protein</fullName>
    </submittedName>
</protein>
<dbReference type="EMBL" id="JBBMFF010000144">
    <property type="protein sequence ID" value="MEQ2510287.1"/>
    <property type="molecule type" value="Genomic_DNA"/>
</dbReference>
<accession>A0ABV1G4L5</accession>
<dbReference type="Proteomes" id="UP001491552">
    <property type="component" value="Unassembled WGS sequence"/>
</dbReference>
<evidence type="ECO:0000313" key="2">
    <source>
        <dbReference type="Proteomes" id="UP001491552"/>
    </source>
</evidence>
<dbReference type="RefSeq" id="WP_349134991.1">
    <property type="nucleotide sequence ID" value="NZ_JBBMFF010000144.1"/>
</dbReference>